<evidence type="ECO:0000313" key="3">
    <source>
        <dbReference type="Proteomes" id="UP000515908"/>
    </source>
</evidence>
<name>A0A7G2C437_9TRYP</name>
<gene>
    <name evidence="2" type="ORF">ADEAN_000138500</name>
</gene>
<reference evidence="2 3" key="1">
    <citation type="submission" date="2020-08" db="EMBL/GenBank/DDBJ databases">
        <authorList>
            <person name="Newling K."/>
            <person name="Davey J."/>
            <person name="Forrester S."/>
        </authorList>
    </citation>
    <scope>NUCLEOTIDE SEQUENCE [LARGE SCALE GENOMIC DNA]</scope>
    <source>
        <strain evidence="3">Crithidia deanei Carvalho (ATCC PRA-265)</strain>
    </source>
</reference>
<protein>
    <submittedName>
        <fullName evidence="2">Uncharacterized protein</fullName>
    </submittedName>
</protein>
<feature type="transmembrane region" description="Helical" evidence="1">
    <location>
        <begin position="58"/>
        <end position="81"/>
    </location>
</feature>
<keyword evidence="3" id="KW-1185">Reference proteome</keyword>
<dbReference type="EMBL" id="LR877146">
    <property type="protein sequence ID" value="CAD2213941.1"/>
    <property type="molecule type" value="Genomic_DNA"/>
</dbReference>
<evidence type="ECO:0000313" key="2">
    <source>
        <dbReference type="EMBL" id="CAD2213941.1"/>
    </source>
</evidence>
<dbReference type="AlphaFoldDB" id="A0A7G2C437"/>
<proteinExistence type="predicted"/>
<sequence length="110" mass="12349">MQPTADPLTFSARLNAVALTNATYDMSDAPTSIPRIGAIEKSPPVAPKKRRWYNRFSVWIATPIALLLLVTLVVILCVVSLTTKSSLEDNWLLIHNRAVQYADTQTRFHR</sequence>
<keyword evidence="1" id="KW-1133">Transmembrane helix</keyword>
<dbReference type="VEuPathDB" id="TriTrypDB:ADEAN_000138500"/>
<keyword evidence="1" id="KW-0472">Membrane</keyword>
<evidence type="ECO:0000256" key="1">
    <source>
        <dbReference type="SAM" id="Phobius"/>
    </source>
</evidence>
<accession>A0A7G2C437</accession>
<dbReference type="Proteomes" id="UP000515908">
    <property type="component" value="Chromosome 02"/>
</dbReference>
<organism evidence="2 3">
    <name type="scientific">Angomonas deanei</name>
    <dbReference type="NCBI Taxonomy" id="59799"/>
    <lineage>
        <taxon>Eukaryota</taxon>
        <taxon>Discoba</taxon>
        <taxon>Euglenozoa</taxon>
        <taxon>Kinetoplastea</taxon>
        <taxon>Metakinetoplastina</taxon>
        <taxon>Trypanosomatida</taxon>
        <taxon>Trypanosomatidae</taxon>
        <taxon>Strigomonadinae</taxon>
        <taxon>Angomonas</taxon>
    </lineage>
</organism>
<keyword evidence="1" id="KW-0812">Transmembrane</keyword>